<feature type="transmembrane region" description="Helical" evidence="8">
    <location>
        <begin position="492"/>
        <end position="515"/>
    </location>
</feature>
<dbReference type="Pfam" id="PF02028">
    <property type="entry name" value="BCCT"/>
    <property type="match status" value="1"/>
</dbReference>
<evidence type="ECO:0000256" key="5">
    <source>
        <dbReference type="ARBA" id="ARBA00022692"/>
    </source>
</evidence>
<feature type="transmembrane region" description="Helical" evidence="8">
    <location>
        <begin position="318"/>
        <end position="336"/>
    </location>
</feature>
<dbReference type="GO" id="GO:0022857">
    <property type="term" value="F:transmembrane transporter activity"/>
    <property type="evidence" value="ECO:0007669"/>
    <property type="project" value="InterPro"/>
</dbReference>
<feature type="transmembrane region" description="Helical" evidence="8">
    <location>
        <begin position="54"/>
        <end position="72"/>
    </location>
</feature>
<protein>
    <submittedName>
        <fullName evidence="9">Choline transporter</fullName>
    </submittedName>
</protein>
<feature type="transmembrane region" description="Helical" evidence="8">
    <location>
        <begin position="12"/>
        <end position="34"/>
    </location>
</feature>
<keyword evidence="4" id="KW-1003">Cell membrane</keyword>
<keyword evidence="7 8" id="KW-0472">Membrane</keyword>
<evidence type="ECO:0000256" key="3">
    <source>
        <dbReference type="ARBA" id="ARBA00022448"/>
    </source>
</evidence>
<dbReference type="EMBL" id="PDLL01000038">
    <property type="protein sequence ID" value="PYY71564.1"/>
    <property type="molecule type" value="Genomic_DNA"/>
</dbReference>
<dbReference type="GO" id="GO:0005886">
    <property type="term" value="C:plasma membrane"/>
    <property type="evidence" value="ECO:0007669"/>
    <property type="project" value="UniProtKB-SubCell"/>
</dbReference>
<evidence type="ECO:0000256" key="7">
    <source>
        <dbReference type="ARBA" id="ARBA00023136"/>
    </source>
</evidence>
<evidence type="ECO:0000313" key="10">
    <source>
        <dbReference type="Proteomes" id="UP000247437"/>
    </source>
</evidence>
<evidence type="ECO:0000256" key="8">
    <source>
        <dbReference type="SAM" id="Phobius"/>
    </source>
</evidence>
<dbReference type="OrthoDB" id="9775735at2"/>
<feature type="transmembrane region" description="Helical" evidence="8">
    <location>
        <begin position="93"/>
        <end position="113"/>
    </location>
</feature>
<dbReference type="AlphaFoldDB" id="A0A2W0FD34"/>
<proteinExistence type="inferred from homology"/>
<evidence type="ECO:0000256" key="1">
    <source>
        <dbReference type="ARBA" id="ARBA00004651"/>
    </source>
</evidence>
<dbReference type="RefSeq" id="WP_110658286.1">
    <property type="nucleotide sequence ID" value="NZ_PDLL01000038.1"/>
</dbReference>
<accession>A0A2W0FD34</accession>
<name>A0A2W0FD34_PSEJE</name>
<evidence type="ECO:0000256" key="2">
    <source>
        <dbReference type="ARBA" id="ARBA00005658"/>
    </source>
</evidence>
<comment type="subcellular location">
    <subcellularLocation>
        <location evidence="1">Cell membrane</location>
        <topology evidence="1">Multi-pass membrane protein</topology>
    </subcellularLocation>
</comment>
<dbReference type="PANTHER" id="PTHR30047:SF7">
    <property type="entry name" value="HIGH-AFFINITY CHOLINE TRANSPORT PROTEIN"/>
    <property type="match status" value="1"/>
</dbReference>
<feature type="transmembrane region" description="Helical" evidence="8">
    <location>
        <begin position="263"/>
        <end position="283"/>
    </location>
</feature>
<feature type="transmembrane region" description="Helical" evidence="8">
    <location>
        <begin position="425"/>
        <end position="446"/>
    </location>
</feature>
<reference evidence="9 10" key="1">
    <citation type="journal article" date="2018" name="Appl. Microbiol. Biotechnol.">
        <title>Characterization of the caprolactam degradation pathway in Pseudomonas jessenii using mass spectrometry-based proteomics.</title>
        <authorList>
            <person name="Otzen M."/>
            <person name="Palacio C."/>
            <person name="Janssen D.B."/>
        </authorList>
    </citation>
    <scope>NUCLEOTIDE SEQUENCE [LARGE SCALE GENOMIC DNA]</scope>
    <source>
        <strain evidence="9 10">GO3</strain>
    </source>
</reference>
<keyword evidence="5 8" id="KW-0812">Transmembrane</keyword>
<evidence type="ECO:0000256" key="6">
    <source>
        <dbReference type="ARBA" id="ARBA00022989"/>
    </source>
</evidence>
<sequence>MRAESGLLKGLNPSVTLASITTVVLFVLFCAFMDEQAAKAFETASTFILTNFKWYYLALLSGVLCLLLYISLSRFGTLKLGAHNDQPEFSFGSWIAMLFSAGMGIGLIFWSVAEPMLHYADNPFSKGLTDEAASMAMRITLFHWGLHPWAIFTLIGLSLAYFAYRKGLPLALRSLLYPLIGDRIYGWIGHVVDIMGVAITAFGVSQSLGLGVAQINTGLHQVFGLPVSVGLQLAIILVVTIIASISLLAGLSKGMKRISTLNMYMSILLMLVVLVVGPTRYILNLMFESTGDYVQNLVGLSLWMDTQKDTQWQNWWTAFYWPWWMTWGPFVGLFIARISKGRTIRELIVGALVVPTMVTILWMSVFGGAALKSEQTERQQYQQAAASTEQVAEKATFEGGTILLATKKEPTAAMFTLLGKLDGPLIGGALSIFVCLLLAVHFVTTADAGTQVLCTLNAMGSTNPPNWIRLLWCILEGGVAAGLLLAGGLKAIQMASIAAGLPIAILMMIMSYTLIRSLREEPFGALPHQPPADRLPVQEQAHERVSPLGGSILGGAEDSLLTARKAG</sequence>
<keyword evidence="6 8" id="KW-1133">Transmembrane helix</keyword>
<dbReference type="Proteomes" id="UP000247437">
    <property type="component" value="Unassembled WGS sequence"/>
</dbReference>
<feature type="transmembrane region" description="Helical" evidence="8">
    <location>
        <begin position="146"/>
        <end position="164"/>
    </location>
</feature>
<feature type="transmembrane region" description="Helical" evidence="8">
    <location>
        <begin position="467"/>
        <end position="486"/>
    </location>
</feature>
<dbReference type="InterPro" id="IPR000060">
    <property type="entry name" value="BCCT_transptr"/>
</dbReference>
<feature type="transmembrane region" description="Helical" evidence="8">
    <location>
        <begin position="229"/>
        <end position="251"/>
    </location>
</feature>
<organism evidence="9 10">
    <name type="scientific">Pseudomonas jessenii</name>
    <dbReference type="NCBI Taxonomy" id="77298"/>
    <lineage>
        <taxon>Bacteria</taxon>
        <taxon>Pseudomonadati</taxon>
        <taxon>Pseudomonadota</taxon>
        <taxon>Gammaproteobacteria</taxon>
        <taxon>Pseudomonadales</taxon>
        <taxon>Pseudomonadaceae</taxon>
        <taxon>Pseudomonas</taxon>
    </lineage>
</organism>
<evidence type="ECO:0000313" key="9">
    <source>
        <dbReference type="EMBL" id="PYY71564.1"/>
    </source>
</evidence>
<keyword evidence="3" id="KW-0813">Transport</keyword>
<evidence type="ECO:0000256" key="4">
    <source>
        <dbReference type="ARBA" id="ARBA00022475"/>
    </source>
</evidence>
<comment type="caution">
    <text evidence="9">The sequence shown here is derived from an EMBL/GenBank/DDBJ whole genome shotgun (WGS) entry which is preliminary data.</text>
</comment>
<feature type="transmembrane region" description="Helical" evidence="8">
    <location>
        <begin position="348"/>
        <end position="371"/>
    </location>
</feature>
<dbReference type="PANTHER" id="PTHR30047">
    <property type="entry name" value="HIGH-AFFINITY CHOLINE TRANSPORT PROTEIN-RELATED"/>
    <property type="match status" value="1"/>
</dbReference>
<gene>
    <name evidence="9" type="ORF">CRX42_05630</name>
</gene>
<dbReference type="NCBIfam" id="TIGR00842">
    <property type="entry name" value="bcct"/>
    <property type="match status" value="1"/>
</dbReference>
<comment type="similarity">
    <text evidence="2">Belongs to the BCCT transporter (TC 2.A.15) family.</text>
</comment>